<sequence length="360" mass="36359">MTVDSPAAGKTALHNVRVFDGNGLTDPTTVVIDGAVLGTDPGGADNTIDGHGAVLLPGLIDAHVHLHGPESLDQLAAHGVTTALDMTIWPPEKLAALRNQLGTTDIRSAGTPIIGAGGMHAQIPGMAEHAIIRGPEEAEAMVAERAAAGSDYIKIMLEAPGKGGPDAAAAKAVVAAAHARGLRTVAHAASLGAYALASDVGADVVTHVPMDGQLPAEEVRRMAAEGRVAAPTLVMMQGTATALGVLGFADCLATVAALQAAGVEILAGTDANATPGIPCQPPHGESLHRELELLVTAGLPPVDALRAATSLPAKHFGLSDRGAIAPGRRADLVLLDGDPLADIRATRAIARIWCGGIPRS</sequence>
<name>A0ABX8RYJ2_NOCIO</name>
<dbReference type="EMBL" id="CP078145">
    <property type="protein sequence ID" value="QXN93932.1"/>
    <property type="molecule type" value="Genomic_DNA"/>
</dbReference>
<dbReference type="InterPro" id="IPR051781">
    <property type="entry name" value="Metallo-dep_Hydrolase"/>
</dbReference>
<organism evidence="2 3">
    <name type="scientific">Nocardia iowensis</name>
    <dbReference type="NCBI Taxonomy" id="204891"/>
    <lineage>
        <taxon>Bacteria</taxon>
        <taxon>Bacillati</taxon>
        <taxon>Actinomycetota</taxon>
        <taxon>Actinomycetes</taxon>
        <taxon>Mycobacteriales</taxon>
        <taxon>Nocardiaceae</taxon>
        <taxon>Nocardia</taxon>
    </lineage>
</organism>
<dbReference type="RefSeq" id="WP_218476298.1">
    <property type="nucleotide sequence ID" value="NZ_BAABJN010000018.1"/>
</dbReference>
<accession>A0ABX8RYJ2</accession>
<dbReference type="PANTHER" id="PTHR43135">
    <property type="entry name" value="ALPHA-D-RIBOSE 1-METHYLPHOSPHONATE 5-TRIPHOSPHATE DIPHOSPHATASE"/>
    <property type="match status" value="1"/>
</dbReference>
<evidence type="ECO:0000259" key="1">
    <source>
        <dbReference type="Pfam" id="PF01979"/>
    </source>
</evidence>
<gene>
    <name evidence="2" type="ORF">KV110_13240</name>
</gene>
<reference evidence="2 3" key="1">
    <citation type="submission" date="2021-07" db="EMBL/GenBank/DDBJ databases">
        <title>Whole Genome Sequence of Nocardia Iowensis.</title>
        <authorList>
            <person name="Lamm A."/>
            <person name="Collins-Fairclough A.M."/>
            <person name="Bunk B."/>
            <person name="Sproer C."/>
        </authorList>
    </citation>
    <scope>NUCLEOTIDE SEQUENCE [LARGE SCALE GENOMIC DNA]</scope>
    <source>
        <strain evidence="2 3">NRRL 5646</strain>
    </source>
</reference>
<proteinExistence type="predicted"/>
<protein>
    <submittedName>
        <fullName evidence="2">Amidohydrolase family protein</fullName>
    </submittedName>
</protein>
<dbReference type="Pfam" id="PF01979">
    <property type="entry name" value="Amidohydro_1"/>
    <property type="match status" value="1"/>
</dbReference>
<evidence type="ECO:0000313" key="3">
    <source>
        <dbReference type="Proteomes" id="UP000694257"/>
    </source>
</evidence>
<dbReference type="InterPro" id="IPR006680">
    <property type="entry name" value="Amidohydro-rel"/>
</dbReference>
<dbReference type="Proteomes" id="UP000694257">
    <property type="component" value="Chromosome"/>
</dbReference>
<dbReference type="PANTHER" id="PTHR43135:SF3">
    <property type="entry name" value="ALPHA-D-RIBOSE 1-METHYLPHOSPHONATE 5-TRIPHOSPHATE DIPHOSPHATASE"/>
    <property type="match status" value="1"/>
</dbReference>
<feature type="domain" description="Amidohydrolase-related" evidence="1">
    <location>
        <begin position="54"/>
        <end position="346"/>
    </location>
</feature>
<evidence type="ECO:0000313" key="2">
    <source>
        <dbReference type="EMBL" id="QXN93932.1"/>
    </source>
</evidence>
<keyword evidence="3" id="KW-1185">Reference proteome</keyword>